<evidence type="ECO:0000313" key="3">
    <source>
        <dbReference type="Proteomes" id="UP001230188"/>
    </source>
</evidence>
<feature type="transmembrane region" description="Helical" evidence="1">
    <location>
        <begin position="32"/>
        <end position="50"/>
    </location>
</feature>
<proteinExistence type="predicted"/>
<dbReference type="InterPro" id="IPR008928">
    <property type="entry name" value="6-hairpin_glycosidase_sf"/>
</dbReference>
<organism evidence="2 3">
    <name type="scientific">Chrysophaeum taylorii</name>
    <dbReference type="NCBI Taxonomy" id="2483200"/>
    <lineage>
        <taxon>Eukaryota</taxon>
        <taxon>Sar</taxon>
        <taxon>Stramenopiles</taxon>
        <taxon>Ochrophyta</taxon>
        <taxon>Pelagophyceae</taxon>
        <taxon>Pelagomonadales</taxon>
        <taxon>Pelagomonadaceae</taxon>
        <taxon>Chrysophaeum</taxon>
    </lineage>
</organism>
<keyword evidence="3" id="KW-1185">Reference proteome</keyword>
<name>A0AAD7UNF3_9STRA</name>
<dbReference type="SUPFAM" id="SSF48208">
    <property type="entry name" value="Six-hairpin glycosidases"/>
    <property type="match status" value="1"/>
</dbReference>
<keyword evidence="1" id="KW-0472">Membrane</keyword>
<dbReference type="Proteomes" id="UP001230188">
    <property type="component" value="Unassembled WGS sequence"/>
</dbReference>
<gene>
    <name evidence="2" type="ORF">CTAYLR_003152</name>
</gene>
<dbReference type="AlphaFoldDB" id="A0AAD7UNF3"/>
<evidence type="ECO:0000256" key="1">
    <source>
        <dbReference type="SAM" id="Phobius"/>
    </source>
</evidence>
<keyword evidence="1" id="KW-1133">Transmembrane helix</keyword>
<reference evidence="2" key="1">
    <citation type="submission" date="2023-01" db="EMBL/GenBank/DDBJ databases">
        <title>Metagenome sequencing of chrysophaentin producing Chrysophaeum taylorii.</title>
        <authorList>
            <person name="Davison J."/>
            <person name="Bewley C."/>
        </authorList>
    </citation>
    <scope>NUCLEOTIDE SEQUENCE</scope>
    <source>
        <strain evidence="2">NIES-1699</strain>
    </source>
</reference>
<sequence>MKRRSGGGGYAAVGGNNEAAVPSGAYARRKKIGAVGSVIVAILVSVVAFLPKEKKPKRASDLSEISTGISKDFDADGRFILPGFDGRKPFASFLPGIGGEWGFPMWAFYVNRGQAIAAFGVENKDGPLLEFTPANKAYQVTTSSGFRTIVEIERGSSKTTAQPFFYPVQDEKTVERTMLIGKNELEISETDANTELSTSVLYFTVPGEDFPAMVRRVTFRNLGETEATLSILDGLARLEPFGVNAGMLAAMGRTLEGWMRVYNCEEEAPKKCYEPFFKLSASTADTAQVQMITEGNFVVSYVEGEEELLQIIVDPSSVFDEDTTLSRPVSFETATSRSQMKASKTPCAFAATKQTLAPGAAVTVVSVYGHAKKLLALKSIVPKILSPGFAGGKYAEAVELVERLTSAVDSSTSNALFDAFSKQMLLDNLLRGGYPEFLGSEADPKVYHTFSRIHGDLERDYNNFQIDASYYSQGSGNYRDVNQNRRVDVLMFPRLADFNLRQFLTLKQADGYNPLTVTTAFFVLNGGPEAAVDLADTMTTSEASASILGGLLSLPFRPGQLFKDAQDRGVNFTLAPSKVLDAIAAASSQVFSANYTHEGFWADHWTYDLDQVESFEAIYPDRIETAMWGQKIPFYMSSGTVQPRDFKYVEVTIDGKPAIRQYNAVYDDPDKMGQLFDRIAKPDGFFELALDGSGIISAEHTYVYEVAPIAKLYLLCVTKFSLLDPSGMGLEMESDKPGWNDAMNGLPGLLGSGMAETCETLRLARWLMKTLDAYPNPVVVPTELVDLTDAIDEAQGLEGFEYWDTVATAREAYRRAVRLFFSGVERSIPAAQVVALLAKFETKLEAGIQKSLTYTDGVIMPAYFSHTVLAYNYTGYRSYRGEPFVRAREFEVRVYPLFLEGPVRQLKTYTDGNKITAIYDAVKKSGLYDAPIGQYKICESLEGQSFEMGRMMAFTPGWLENESIWLHMSFKYYLELLRAGLYDQFWLAMETGAPYNMDVDVYGRSPLECGSFIVSSAYPDKSLWGTGFLARLSGSTAEFLSMWTLLMAGSKPFKVSKAKTLELQLKPAIPKKLFKEDKTLSFKFLGDVIVTYHNPHLLDTWVMSAIKIELTAKSSNEVTTLHGARVPSPYAGYVRDLHYSNIDVYYA</sequence>
<keyword evidence="1" id="KW-0812">Transmembrane</keyword>
<accession>A0AAD7UNF3</accession>
<protein>
    <submittedName>
        <fullName evidence="2">Uncharacterized protein</fullName>
    </submittedName>
</protein>
<evidence type="ECO:0000313" key="2">
    <source>
        <dbReference type="EMBL" id="KAJ8613664.1"/>
    </source>
</evidence>
<comment type="caution">
    <text evidence="2">The sequence shown here is derived from an EMBL/GenBank/DDBJ whole genome shotgun (WGS) entry which is preliminary data.</text>
</comment>
<dbReference type="GO" id="GO:0005975">
    <property type="term" value="P:carbohydrate metabolic process"/>
    <property type="evidence" value="ECO:0007669"/>
    <property type="project" value="InterPro"/>
</dbReference>
<dbReference type="EMBL" id="JAQMWT010000024">
    <property type="protein sequence ID" value="KAJ8613664.1"/>
    <property type="molecule type" value="Genomic_DNA"/>
</dbReference>